<protein>
    <submittedName>
        <fullName evidence="7">Uncharacterized protein</fullName>
    </submittedName>
</protein>
<evidence type="ECO:0000256" key="2">
    <source>
        <dbReference type="ARBA" id="ARBA00022801"/>
    </source>
</evidence>
<keyword evidence="2" id="KW-0378">Hydrolase</keyword>
<evidence type="ECO:0000256" key="4">
    <source>
        <dbReference type="RuleBase" id="RU004328"/>
    </source>
</evidence>
<keyword evidence="6" id="KW-0812">Transmembrane</keyword>
<dbReference type="Proteomes" id="UP001205105">
    <property type="component" value="Unassembled WGS sequence"/>
</dbReference>
<dbReference type="GO" id="GO:0005576">
    <property type="term" value="C:extracellular region"/>
    <property type="evidence" value="ECO:0007669"/>
    <property type="project" value="TreeGrafter"/>
</dbReference>
<dbReference type="PANTHER" id="PTHR11240">
    <property type="entry name" value="RIBONUCLEASE T2"/>
    <property type="match status" value="1"/>
</dbReference>
<dbReference type="EMBL" id="JADXDR010000022">
    <property type="protein sequence ID" value="KAI7845039.1"/>
    <property type="molecule type" value="Genomic_DNA"/>
</dbReference>
<evidence type="ECO:0000256" key="6">
    <source>
        <dbReference type="SAM" id="Phobius"/>
    </source>
</evidence>
<dbReference type="Gene3D" id="3.90.730.10">
    <property type="entry name" value="Ribonuclease T2-like"/>
    <property type="match status" value="1"/>
</dbReference>
<dbReference type="InterPro" id="IPR036430">
    <property type="entry name" value="RNase_T2-like_sf"/>
</dbReference>
<feature type="compositionally biased region" description="Low complexity" evidence="5">
    <location>
        <begin position="282"/>
        <end position="315"/>
    </location>
</feature>
<sequence>MPRGKCPLQKSIANHPPCFHTPHSGAFRVNRLYGADANGKDLTGCKGAAFSAGKVPDDLKAQLDCVWPSYAVPNNNEQLWSSIWSEPEEGGLCTGLSQARAAGGHGQWMRLALSLRDRYNLDVAMSNSSLASGSTSEADIERAVVGTYGKRPHVACKEGTPKALSSVSLCFQPSSFTLVDCPAAWKSECPGPLAVTSGPLPSAQCARYYPSAIVVLPPAAAAPSPSPAPQLAQPPAALPPPSPAPSPPPAASPVQPSPSPSPSLPSPVPPSPSPSPAPVVPVPSQTEAGVAGSPASSSSTSGSSSSSSSSMSTGAGVGMAVGIAAAIVGAAGVGAYLYLRKPAAAAGADEAGSDKLGSKSDPEAGSEAGLPGRCSSEARMPGRSSSWSPGHTYTARYA</sequence>
<gene>
    <name evidence="7" type="ORF">COHA_001405</name>
</gene>
<evidence type="ECO:0000313" key="7">
    <source>
        <dbReference type="EMBL" id="KAI7845039.1"/>
    </source>
</evidence>
<evidence type="ECO:0000313" key="8">
    <source>
        <dbReference type="Proteomes" id="UP001205105"/>
    </source>
</evidence>
<dbReference type="SUPFAM" id="SSF55895">
    <property type="entry name" value="Ribonuclease Rh-like"/>
    <property type="match status" value="1"/>
</dbReference>
<evidence type="ECO:0000256" key="3">
    <source>
        <dbReference type="ARBA" id="ARBA00023239"/>
    </source>
</evidence>
<keyword evidence="6" id="KW-0472">Membrane</keyword>
<keyword evidence="6" id="KW-1133">Transmembrane helix</keyword>
<dbReference type="Pfam" id="PF00445">
    <property type="entry name" value="Ribonuclease_T2"/>
    <property type="match status" value="1"/>
</dbReference>
<dbReference type="PANTHER" id="PTHR11240:SF75">
    <property type="entry name" value="RIBONUCLEASE 3"/>
    <property type="match status" value="1"/>
</dbReference>
<feature type="compositionally biased region" description="Pro residues" evidence="5">
    <location>
        <begin position="236"/>
        <end position="281"/>
    </location>
</feature>
<keyword evidence="3" id="KW-0456">Lyase</keyword>
<accession>A0AAD5E212</accession>
<dbReference type="PRINTS" id="PR01217">
    <property type="entry name" value="PRICHEXTENSN"/>
</dbReference>
<dbReference type="GO" id="GO:0016787">
    <property type="term" value="F:hydrolase activity"/>
    <property type="evidence" value="ECO:0007669"/>
    <property type="project" value="UniProtKB-KW"/>
</dbReference>
<dbReference type="GO" id="GO:0003723">
    <property type="term" value="F:RNA binding"/>
    <property type="evidence" value="ECO:0007669"/>
    <property type="project" value="InterPro"/>
</dbReference>
<evidence type="ECO:0000256" key="1">
    <source>
        <dbReference type="ARBA" id="ARBA00007469"/>
    </source>
</evidence>
<feature type="compositionally biased region" description="Basic and acidic residues" evidence="5">
    <location>
        <begin position="352"/>
        <end position="362"/>
    </location>
</feature>
<name>A0AAD5E212_9CHLO</name>
<dbReference type="GO" id="GO:0033897">
    <property type="term" value="F:ribonuclease T2 activity"/>
    <property type="evidence" value="ECO:0007669"/>
    <property type="project" value="InterPro"/>
</dbReference>
<proteinExistence type="inferred from homology"/>
<dbReference type="GO" id="GO:0006401">
    <property type="term" value="P:RNA catabolic process"/>
    <property type="evidence" value="ECO:0007669"/>
    <property type="project" value="TreeGrafter"/>
</dbReference>
<evidence type="ECO:0000256" key="5">
    <source>
        <dbReference type="SAM" id="MobiDB-lite"/>
    </source>
</evidence>
<organism evidence="7 8">
    <name type="scientific">Chlorella ohadii</name>
    <dbReference type="NCBI Taxonomy" id="2649997"/>
    <lineage>
        <taxon>Eukaryota</taxon>
        <taxon>Viridiplantae</taxon>
        <taxon>Chlorophyta</taxon>
        <taxon>core chlorophytes</taxon>
        <taxon>Trebouxiophyceae</taxon>
        <taxon>Chlorellales</taxon>
        <taxon>Chlorellaceae</taxon>
        <taxon>Chlorella clade</taxon>
        <taxon>Chlorella</taxon>
    </lineage>
</organism>
<reference evidence="7" key="1">
    <citation type="submission" date="2020-11" db="EMBL/GenBank/DDBJ databases">
        <title>Chlorella ohadii genome sequencing and assembly.</title>
        <authorList>
            <person name="Murik O."/>
            <person name="Treves H."/>
            <person name="Kedem I."/>
            <person name="Shotland Y."/>
            <person name="Kaplan A."/>
        </authorList>
    </citation>
    <scope>NUCLEOTIDE SEQUENCE</scope>
    <source>
        <strain evidence="7">1</strain>
    </source>
</reference>
<feature type="region of interest" description="Disordered" evidence="5">
    <location>
        <begin position="344"/>
        <end position="398"/>
    </location>
</feature>
<dbReference type="InterPro" id="IPR001568">
    <property type="entry name" value="RNase_T2-like"/>
</dbReference>
<comment type="similarity">
    <text evidence="1 4">Belongs to the RNase T2 family.</text>
</comment>
<comment type="caution">
    <text evidence="7">The sequence shown here is derived from an EMBL/GenBank/DDBJ whole genome shotgun (WGS) entry which is preliminary data.</text>
</comment>
<dbReference type="AlphaFoldDB" id="A0AAD5E212"/>
<feature type="region of interest" description="Disordered" evidence="5">
    <location>
        <begin position="220"/>
        <end position="315"/>
    </location>
</feature>
<feature type="transmembrane region" description="Helical" evidence="6">
    <location>
        <begin position="315"/>
        <end position="339"/>
    </location>
</feature>
<feature type="compositionally biased region" description="Low complexity" evidence="5">
    <location>
        <begin position="220"/>
        <end position="235"/>
    </location>
</feature>
<keyword evidence="8" id="KW-1185">Reference proteome</keyword>